<evidence type="ECO:0000256" key="1">
    <source>
        <dbReference type="ARBA" id="ARBA00022603"/>
    </source>
</evidence>
<organism evidence="4 5">
    <name type="scientific">Candidatus Wildermuthbacteria bacterium RIFCSPLOWO2_01_FULL_48_16</name>
    <dbReference type="NCBI Taxonomy" id="1802461"/>
    <lineage>
        <taxon>Bacteria</taxon>
        <taxon>Candidatus Wildermuthiibacteriota</taxon>
    </lineage>
</organism>
<feature type="domain" description="Methyltransferase" evidence="3">
    <location>
        <begin position="41"/>
        <end position="131"/>
    </location>
</feature>
<evidence type="ECO:0000259" key="3">
    <source>
        <dbReference type="Pfam" id="PF13649"/>
    </source>
</evidence>
<dbReference type="Proteomes" id="UP000176917">
    <property type="component" value="Unassembled WGS sequence"/>
</dbReference>
<dbReference type="PANTHER" id="PTHR43861:SF1">
    <property type="entry name" value="TRANS-ACONITATE 2-METHYLTRANSFERASE"/>
    <property type="match status" value="1"/>
</dbReference>
<dbReference type="InterPro" id="IPR041698">
    <property type="entry name" value="Methyltransf_25"/>
</dbReference>
<proteinExistence type="predicted"/>
<dbReference type="InterPro" id="IPR029063">
    <property type="entry name" value="SAM-dependent_MTases_sf"/>
</dbReference>
<comment type="caution">
    <text evidence="4">The sequence shown here is derived from an EMBL/GenBank/DDBJ whole genome shotgun (WGS) entry which is preliminary data.</text>
</comment>
<dbReference type="GO" id="GO:0008168">
    <property type="term" value="F:methyltransferase activity"/>
    <property type="evidence" value="ECO:0007669"/>
    <property type="project" value="UniProtKB-KW"/>
</dbReference>
<dbReference type="Pfam" id="PF13649">
    <property type="entry name" value="Methyltransf_25"/>
    <property type="match status" value="1"/>
</dbReference>
<dbReference type="Gene3D" id="3.40.50.150">
    <property type="entry name" value="Vaccinia Virus protein VP39"/>
    <property type="match status" value="1"/>
</dbReference>
<sequence length="202" mass="23203">MNLRETYNRIAEEWHKDHQQEDWWVEGTDKFISFLKPGDSVLDVGCGGGTKYAYLVKKGLRVVGIDFSEKMIEIAKREVPEGTFLVLDLGDVDKLDYLFDGIFMQAALLHVPKKEVIGKLEKLTKKLKVGGYLYVGVKERKPEGVEEEIKTEDDYGYPYERFFSYFTTDEVESYLRKAGLEVVSSEIKPSGNTNWIQVIGRK</sequence>
<keyword evidence="2" id="KW-0808">Transferase</keyword>
<dbReference type="CDD" id="cd02440">
    <property type="entry name" value="AdoMet_MTases"/>
    <property type="match status" value="1"/>
</dbReference>
<dbReference type="STRING" id="1802461.A3B24_00315"/>
<dbReference type="PANTHER" id="PTHR43861">
    <property type="entry name" value="TRANS-ACONITATE 2-METHYLTRANSFERASE-RELATED"/>
    <property type="match status" value="1"/>
</dbReference>
<name>A0A1G2RMM2_9BACT</name>
<evidence type="ECO:0000256" key="2">
    <source>
        <dbReference type="ARBA" id="ARBA00022679"/>
    </source>
</evidence>
<dbReference type="GO" id="GO:0032259">
    <property type="term" value="P:methylation"/>
    <property type="evidence" value="ECO:0007669"/>
    <property type="project" value="UniProtKB-KW"/>
</dbReference>
<accession>A0A1G2RMM2</accession>
<protein>
    <recommendedName>
        <fullName evidence="3">Methyltransferase domain-containing protein</fullName>
    </recommendedName>
</protein>
<reference evidence="4 5" key="1">
    <citation type="journal article" date="2016" name="Nat. Commun.">
        <title>Thousands of microbial genomes shed light on interconnected biogeochemical processes in an aquifer system.</title>
        <authorList>
            <person name="Anantharaman K."/>
            <person name="Brown C.T."/>
            <person name="Hug L.A."/>
            <person name="Sharon I."/>
            <person name="Castelle C.J."/>
            <person name="Probst A.J."/>
            <person name="Thomas B.C."/>
            <person name="Singh A."/>
            <person name="Wilkins M.J."/>
            <person name="Karaoz U."/>
            <person name="Brodie E.L."/>
            <person name="Williams K.H."/>
            <person name="Hubbard S.S."/>
            <person name="Banfield J.F."/>
        </authorList>
    </citation>
    <scope>NUCLEOTIDE SEQUENCE [LARGE SCALE GENOMIC DNA]</scope>
</reference>
<evidence type="ECO:0000313" key="5">
    <source>
        <dbReference type="Proteomes" id="UP000176917"/>
    </source>
</evidence>
<dbReference type="EMBL" id="MHUG01000010">
    <property type="protein sequence ID" value="OHA73619.1"/>
    <property type="molecule type" value="Genomic_DNA"/>
</dbReference>
<gene>
    <name evidence="4" type="ORF">A3B24_00315</name>
</gene>
<dbReference type="SUPFAM" id="SSF53335">
    <property type="entry name" value="S-adenosyl-L-methionine-dependent methyltransferases"/>
    <property type="match status" value="1"/>
</dbReference>
<dbReference type="AlphaFoldDB" id="A0A1G2RMM2"/>
<evidence type="ECO:0000313" key="4">
    <source>
        <dbReference type="EMBL" id="OHA73619.1"/>
    </source>
</evidence>
<keyword evidence="1" id="KW-0489">Methyltransferase</keyword>